<protein>
    <recommendedName>
        <fullName evidence="5">LRAT domain-containing protein</fullName>
    </recommendedName>
</protein>
<proteinExistence type="predicted"/>
<keyword evidence="4" id="KW-1185">Reference proteome</keyword>
<keyword evidence="2" id="KW-1133">Transmembrane helix</keyword>
<evidence type="ECO:0000313" key="4">
    <source>
        <dbReference type="Proteomes" id="UP001530400"/>
    </source>
</evidence>
<evidence type="ECO:0008006" key="5">
    <source>
        <dbReference type="Google" id="ProtNLM"/>
    </source>
</evidence>
<evidence type="ECO:0000256" key="2">
    <source>
        <dbReference type="SAM" id="Phobius"/>
    </source>
</evidence>
<organism evidence="3 4">
    <name type="scientific">Cyclotella atomus</name>
    <dbReference type="NCBI Taxonomy" id="382360"/>
    <lineage>
        <taxon>Eukaryota</taxon>
        <taxon>Sar</taxon>
        <taxon>Stramenopiles</taxon>
        <taxon>Ochrophyta</taxon>
        <taxon>Bacillariophyta</taxon>
        <taxon>Coscinodiscophyceae</taxon>
        <taxon>Thalassiosirophycidae</taxon>
        <taxon>Stephanodiscales</taxon>
        <taxon>Stephanodiscaceae</taxon>
        <taxon>Cyclotella</taxon>
    </lineage>
</organism>
<keyword evidence="2" id="KW-0472">Membrane</keyword>
<evidence type="ECO:0000256" key="1">
    <source>
        <dbReference type="SAM" id="MobiDB-lite"/>
    </source>
</evidence>
<evidence type="ECO:0000313" key="3">
    <source>
        <dbReference type="EMBL" id="KAL3799090.1"/>
    </source>
</evidence>
<dbReference type="Gene3D" id="3.90.1720.10">
    <property type="entry name" value="endopeptidase domain like (from Nostoc punctiforme)"/>
    <property type="match status" value="1"/>
</dbReference>
<dbReference type="Proteomes" id="UP001530400">
    <property type="component" value="Unassembled WGS sequence"/>
</dbReference>
<keyword evidence="2" id="KW-0812">Transmembrane</keyword>
<reference evidence="3 4" key="1">
    <citation type="submission" date="2024-10" db="EMBL/GenBank/DDBJ databases">
        <title>Updated reference genomes for cyclostephanoid diatoms.</title>
        <authorList>
            <person name="Roberts W.R."/>
            <person name="Alverson A.J."/>
        </authorList>
    </citation>
    <scope>NUCLEOTIDE SEQUENCE [LARGE SCALE GENOMIC DNA]</scope>
    <source>
        <strain evidence="3 4">AJA010-31</strain>
    </source>
</reference>
<accession>A0ABD3QFU7</accession>
<name>A0ABD3QFU7_9STRA</name>
<gene>
    <name evidence="3" type="ORF">ACHAWO_008826</name>
</gene>
<comment type="caution">
    <text evidence="3">The sequence shown here is derived from an EMBL/GenBank/DDBJ whole genome shotgun (WGS) entry which is preliminary data.</text>
</comment>
<feature type="transmembrane region" description="Helical" evidence="2">
    <location>
        <begin position="402"/>
        <end position="424"/>
    </location>
</feature>
<sequence length="567" mass="63417">MAAQFDPFSKEENPLSIIDSVPLPIESSVSMHTTTDLLDGGDVHEEVQLDDEENSAVDDDSDEEEYSSDDDENYPVDFLDTEGWNRRRVSSSDSEEMNANQTNNDLAEYGLQQGEARGLDDIDHNRQSSNRRGLFGWGRRTKYIDIPSDGIDEAAVNQDADDDDVDEELEEAQKMDNELRPGDHIYVWQTHGINPRAYQRHAVVLSVRPAEEDSSFREASDFSYNIDDLYNEDRIEDVEVTVVSFYHFQRTNGNKGKRTGCKTQQLKEFIGTDGLKRKKPVHKVRYGATVKRGILSQKVIGTALKKDATGLILARVQYLLDNPSHLPDHNALSANGECAALWCVTGRWCTLQGASILQITCVGQAGGALVAGGILSNLTVLVPMPGLWGMAGWWWYVPATVAYPFLVPMLVALGMCSLVPLEILRRNRKRWRGLTDGLNHEFWSNASDEVKEEYFGQMATAEREAEMRSFFGVREGETVADDAKYMPVGGSPAGVDNSDEEEDEALALQKMEKRCQTMMSDMNVDLSGRPPDQKSSRNWRSLIGNSFRKNVTTMSEDAQIESQSIIS</sequence>
<dbReference type="AlphaFoldDB" id="A0ABD3QFU7"/>
<dbReference type="EMBL" id="JALLPJ020000195">
    <property type="protein sequence ID" value="KAL3799090.1"/>
    <property type="molecule type" value="Genomic_DNA"/>
</dbReference>
<feature type="region of interest" description="Disordered" evidence="1">
    <location>
        <begin position="32"/>
        <end position="99"/>
    </location>
</feature>
<feature type="transmembrane region" description="Helical" evidence="2">
    <location>
        <begin position="374"/>
        <end position="396"/>
    </location>
</feature>
<feature type="compositionally biased region" description="Acidic residues" evidence="1">
    <location>
        <begin position="48"/>
        <end position="74"/>
    </location>
</feature>